<comment type="caution">
    <text evidence="1">The sequence shown here is derived from an EMBL/GenBank/DDBJ whole genome shotgun (WGS) entry which is preliminary data.</text>
</comment>
<gene>
    <name evidence="1" type="ORF">ASPNIDRAFT_44340</name>
</gene>
<protein>
    <recommendedName>
        <fullName evidence="3">F-box domain-containing protein</fullName>
    </recommendedName>
</protein>
<evidence type="ECO:0000313" key="1">
    <source>
        <dbReference type="EMBL" id="EHA20341.1"/>
    </source>
</evidence>
<dbReference type="HOGENOM" id="CLU_030054_1_0_1"/>
<dbReference type="AlphaFoldDB" id="G3Y9W2"/>
<proteinExistence type="predicted"/>
<dbReference type="OrthoDB" id="6339427at2759"/>
<dbReference type="STRING" id="380704.G3Y9W2"/>
<dbReference type="Proteomes" id="UP000009038">
    <property type="component" value="Unassembled WGS sequence"/>
</dbReference>
<reference evidence="1 2" key="1">
    <citation type="journal article" date="2011" name="Genome Res.">
        <title>Comparative genomics of citric-acid-producing Aspergillus niger ATCC 1015 versus enzyme-producing CBS 513.88.</title>
        <authorList>
            <person name="Andersen M.R."/>
            <person name="Salazar M.P."/>
            <person name="Schaap P.J."/>
            <person name="van de Vondervoort P.J."/>
            <person name="Culley D."/>
            <person name="Thykaer J."/>
            <person name="Frisvad J.C."/>
            <person name="Nielsen K.F."/>
            <person name="Albang R."/>
            <person name="Albermann K."/>
            <person name="Berka R.M."/>
            <person name="Braus G.H."/>
            <person name="Braus-Stromeyer S.A."/>
            <person name="Corrochano L.M."/>
            <person name="Dai Z."/>
            <person name="van Dijck P.W."/>
            <person name="Hofmann G."/>
            <person name="Lasure L.L."/>
            <person name="Magnuson J.K."/>
            <person name="Menke H."/>
            <person name="Meijer M."/>
            <person name="Meijer S.L."/>
            <person name="Nielsen J.B."/>
            <person name="Nielsen M.L."/>
            <person name="van Ooyen A.J."/>
            <person name="Pel H.J."/>
            <person name="Poulsen L."/>
            <person name="Samson R.A."/>
            <person name="Stam H."/>
            <person name="Tsang A."/>
            <person name="van den Brink J.M."/>
            <person name="Atkins A."/>
            <person name="Aerts A."/>
            <person name="Shapiro H."/>
            <person name="Pangilinan J."/>
            <person name="Salamov A."/>
            <person name="Lou Y."/>
            <person name="Lindquist E."/>
            <person name="Lucas S."/>
            <person name="Grimwood J."/>
            <person name="Grigoriev I.V."/>
            <person name="Kubicek C.P."/>
            <person name="Martinez D."/>
            <person name="van Peij N.N."/>
            <person name="Roubos J.A."/>
            <person name="Nielsen J."/>
            <person name="Baker S.E."/>
        </authorList>
    </citation>
    <scope>NUCLEOTIDE SEQUENCE [LARGE SCALE GENOMIC DNA]</scope>
    <source>
        <strain evidence="2">ATCC 1015 / CBS 113.46 / FGSC A1144 / LSHB Ac4 / NCTC 3858a / NRRL 328 / USDA 3528.7</strain>
    </source>
</reference>
<sequence length="398" mass="45653">MAEDCSRNPFFGLPTEIIQYIAYLLPHDVDMVNFAQCCPWLAAKTLPAHSSIWRSRFSDIYDVTRQYASDEVKVEYQIRAIVLSQSITFRFGQKEAQTFWLEVLRDMLLESYCLLESNKPLTSKNHRKIRGILSSSEFLNRPVSGYSQKDAGPPSDLFCATQLCLRADYDVGIVYDYRAENSSRPIVQGNKLDLEKLLHIRNFWLRHILCPAEGTFHSSYIDLAPCYKPRSWGELAPSDDELPWMGYALKPDSNPLNWPPILQSVLPTDPPNPERSYFRGIRRSPGYVAQTLGLVRGFCEPIADAQGGFPGWRRICFVIYEWDQEQLPVPPAHNGTEAAMDEDPWLFETGWPPSDFESDFYLVQVYEGVILPEGNIMIGSWIDLLETLDKGPFIFWKQ</sequence>
<dbReference type="EMBL" id="ACJE01000016">
    <property type="protein sequence ID" value="EHA20341.1"/>
    <property type="molecule type" value="Genomic_DNA"/>
</dbReference>
<organism evidence="1 2">
    <name type="scientific">Aspergillus niger (strain ATCC 1015 / CBS 113.46 / FGSC A1144 / LSHB Ac4 / NCTC 3858a / NRRL 328 / USDA 3528.7)</name>
    <dbReference type="NCBI Taxonomy" id="380704"/>
    <lineage>
        <taxon>Eukaryota</taxon>
        <taxon>Fungi</taxon>
        <taxon>Dikarya</taxon>
        <taxon>Ascomycota</taxon>
        <taxon>Pezizomycotina</taxon>
        <taxon>Eurotiomycetes</taxon>
        <taxon>Eurotiomycetidae</taxon>
        <taxon>Eurotiales</taxon>
        <taxon>Aspergillaceae</taxon>
        <taxon>Aspergillus</taxon>
        <taxon>Aspergillus subgen. Circumdati</taxon>
    </lineage>
</organism>
<evidence type="ECO:0000313" key="2">
    <source>
        <dbReference type="Proteomes" id="UP000009038"/>
    </source>
</evidence>
<accession>G3Y9W2</accession>
<name>G3Y9W2_ASPNA</name>
<evidence type="ECO:0008006" key="3">
    <source>
        <dbReference type="Google" id="ProtNLM"/>
    </source>
</evidence>